<accession>A0ABP8T3U5</accession>
<dbReference type="EMBL" id="BAABGU010000074">
    <property type="protein sequence ID" value="GAA4581061.1"/>
    <property type="molecule type" value="Genomic_DNA"/>
</dbReference>
<evidence type="ECO:0000313" key="1">
    <source>
        <dbReference type="EMBL" id="GAA4581061.1"/>
    </source>
</evidence>
<reference evidence="2" key="1">
    <citation type="journal article" date="2019" name="Int. J. Syst. Evol. Microbiol.">
        <title>The Global Catalogue of Microorganisms (GCM) 10K type strain sequencing project: providing services to taxonomists for standard genome sequencing and annotation.</title>
        <authorList>
            <consortium name="The Broad Institute Genomics Platform"/>
            <consortium name="The Broad Institute Genome Sequencing Center for Infectious Disease"/>
            <person name="Wu L."/>
            <person name="Ma J."/>
        </authorList>
    </citation>
    <scope>NUCLEOTIDE SEQUENCE [LARGE SCALE GENOMIC DNA]</scope>
    <source>
        <strain evidence="2">JCM 3175</strain>
    </source>
</reference>
<protein>
    <submittedName>
        <fullName evidence="1">Uncharacterized protein</fullName>
    </submittedName>
</protein>
<name>A0ABP8T3U5_9ACTN</name>
<organism evidence="1 2">
    <name type="scientific">Micromonospora coerulea</name>
    <dbReference type="NCBI Taxonomy" id="47856"/>
    <lineage>
        <taxon>Bacteria</taxon>
        <taxon>Bacillati</taxon>
        <taxon>Actinomycetota</taxon>
        <taxon>Actinomycetes</taxon>
        <taxon>Micromonosporales</taxon>
        <taxon>Micromonosporaceae</taxon>
        <taxon>Micromonospora</taxon>
    </lineage>
</organism>
<gene>
    <name evidence="1" type="ORF">GCM10023176_61440</name>
</gene>
<evidence type="ECO:0000313" key="2">
    <source>
        <dbReference type="Proteomes" id="UP001500307"/>
    </source>
</evidence>
<sequence length="113" mass="12072">MPGKRQPHARRVDVDDPCAGIIDEDGFAEAQPRGHGLAVLPSGHGMAVKNNAELVSVPTAGTAEHPKYMKICHTGCLTQQACLSGHRHRALIGMCVCRPSRHFVTPCSARIPA</sequence>
<proteinExistence type="predicted"/>
<keyword evidence="2" id="KW-1185">Reference proteome</keyword>
<comment type="caution">
    <text evidence="1">The sequence shown here is derived from an EMBL/GenBank/DDBJ whole genome shotgun (WGS) entry which is preliminary data.</text>
</comment>
<dbReference type="Proteomes" id="UP001500307">
    <property type="component" value="Unassembled WGS sequence"/>
</dbReference>